<evidence type="ECO:0000256" key="11">
    <source>
        <dbReference type="ARBA" id="ARBA00023034"/>
    </source>
</evidence>
<evidence type="ECO:0000256" key="7">
    <source>
        <dbReference type="ARBA" id="ARBA00022692"/>
    </source>
</evidence>
<dbReference type="InParanoid" id="A0A2Y9G435"/>
<evidence type="ECO:0000256" key="15">
    <source>
        <dbReference type="ARBA" id="ARBA00023180"/>
    </source>
</evidence>
<evidence type="ECO:0000256" key="20">
    <source>
        <dbReference type="SAM" id="Phobius"/>
    </source>
</evidence>
<dbReference type="GO" id="GO:0001665">
    <property type="term" value="F:alpha-N-acetylgalactosaminide alpha-2,6-sialyltransferase activity"/>
    <property type="evidence" value="ECO:0007669"/>
    <property type="project" value="TreeGrafter"/>
</dbReference>
<comment type="pathway">
    <text evidence="2">Protein modification; protein glycosylation.</text>
</comment>
<keyword evidence="14" id="KW-1015">Disulfide bond</keyword>
<evidence type="ECO:0000256" key="6">
    <source>
        <dbReference type="ARBA" id="ARBA00022679"/>
    </source>
</evidence>
<dbReference type="InterPro" id="IPR038578">
    <property type="entry name" value="GT29-like_sf"/>
</dbReference>
<evidence type="ECO:0000313" key="22">
    <source>
        <dbReference type="RefSeq" id="XP_021533816.1"/>
    </source>
</evidence>
<evidence type="ECO:0000256" key="14">
    <source>
        <dbReference type="ARBA" id="ARBA00023157"/>
    </source>
</evidence>
<evidence type="ECO:0000256" key="19">
    <source>
        <dbReference type="ARBA" id="ARBA00066955"/>
    </source>
</evidence>
<keyword evidence="5" id="KW-0328">Glycosyltransferase</keyword>
<reference evidence="22" key="1">
    <citation type="submission" date="2025-08" db="UniProtKB">
        <authorList>
            <consortium name="RefSeq"/>
        </authorList>
    </citation>
    <scope>IDENTIFICATION</scope>
    <source>
        <tissue evidence="22">Blood</tissue>
    </source>
</reference>
<dbReference type="RefSeq" id="XP_021533816.1">
    <property type="nucleotide sequence ID" value="XM_021678141.1"/>
</dbReference>
<evidence type="ECO:0000256" key="5">
    <source>
        <dbReference type="ARBA" id="ARBA00022676"/>
    </source>
</evidence>
<dbReference type="InterPro" id="IPR001675">
    <property type="entry name" value="Glyco_trans_29"/>
</dbReference>
<evidence type="ECO:0000256" key="1">
    <source>
        <dbReference type="ARBA" id="ARBA00004323"/>
    </source>
</evidence>
<evidence type="ECO:0000256" key="13">
    <source>
        <dbReference type="ARBA" id="ARBA00023136"/>
    </source>
</evidence>
<dbReference type="GeneID" id="110570175"/>
<accession>A0A2Y9G435</accession>
<name>A0A2Y9G435_NEOSC</name>
<comment type="pathway">
    <text evidence="3">Glycolipid biosynthesis.</text>
</comment>
<organism evidence="21 22">
    <name type="scientific">Neomonachus schauinslandi</name>
    <name type="common">Hawaiian monk seal</name>
    <name type="synonym">Monachus schauinslandi</name>
    <dbReference type="NCBI Taxonomy" id="29088"/>
    <lineage>
        <taxon>Eukaryota</taxon>
        <taxon>Metazoa</taxon>
        <taxon>Chordata</taxon>
        <taxon>Craniata</taxon>
        <taxon>Vertebrata</taxon>
        <taxon>Euteleostomi</taxon>
        <taxon>Mammalia</taxon>
        <taxon>Eutheria</taxon>
        <taxon>Laurasiatheria</taxon>
        <taxon>Carnivora</taxon>
        <taxon>Caniformia</taxon>
        <taxon>Pinnipedia</taxon>
        <taxon>Phocidae</taxon>
        <taxon>Monachinae</taxon>
        <taxon>Monachini</taxon>
        <taxon>Neomonachus</taxon>
    </lineage>
</organism>
<dbReference type="PANTHER" id="PTHR45906">
    <property type="entry name" value="ALPHA-N-ACETYL-NEURAMINYL-2,3-BETA-GALACTOSYL-1, 3-N-ACETYL-GALACTOSAMINIDE ALPHA-2,6-SIALYLTRANSFERASE-LIKE"/>
    <property type="match status" value="1"/>
</dbReference>
<evidence type="ECO:0000256" key="2">
    <source>
        <dbReference type="ARBA" id="ARBA00004922"/>
    </source>
</evidence>
<keyword evidence="11" id="KW-0333">Golgi apparatus</keyword>
<dbReference type="Gene3D" id="3.90.1480.20">
    <property type="entry name" value="Glycosyl transferase family 29"/>
    <property type="match status" value="1"/>
</dbReference>
<keyword evidence="21" id="KW-1185">Reference proteome</keyword>
<dbReference type="Proteomes" id="UP000248481">
    <property type="component" value="Chromosome 4"/>
</dbReference>
<evidence type="ECO:0000256" key="8">
    <source>
        <dbReference type="ARBA" id="ARBA00022968"/>
    </source>
</evidence>
<dbReference type="KEGG" id="nsu:110570175"/>
<dbReference type="GO" id="GO:0001574">
    <property type="term" value="P:ganglioside biosynthetic process"/>
    <property type="evidence" value="ECO:0007669"/>
    <property type="project" value="TreeGrafter"/>
</dbReference>
<keyword evidence="12" id="KW-0443">Lipid metabolism</keyword>
<dbReference type="STRING" id="29088.A0A2Y9G435"/>
<evidence type="ECO:0000256" key="9">
    <source>
        <dbReference type="ARBA" id="ARBA00022981"/>
    </source>
</evidence>
<proteinExistence type="inferred from homology"/>
<dbReference type="AlphaFoldDB" id="A0A2Y9G435"/>
<dbReference type="CTD" id="256435"/>
<dbReference type="GO" id="GO:0009311">
    <property type="term" value="P:oligosaccharide metabolic process"/>
    <property type="evidence" value="ECO:0007669"/>
    <property type="project" value="TreeGrafter"/>
</dbReference>
<dbReference type="PANTHER" id="PTHR45906:SF2">
    <property type="entry name" value="ALPHA-N-ACETYLGALACTOSAMINIDE ALPHA-2,6-SIALYLTRANSFERASE 3"/>
    <property type="match status" value="1"/>
</dbReference>
<keyword evidence="8" id="KW-0735">Signal-anchor</keyword>
<keyword evidence="9" id="KW-0730">Sialic acid</keyword>
<dbReference type="CDD" id="cd23975">
    <property type="entry name" value="GT29_ST6GALNAC3"/>
    <property type="match status" value="1"/>
</dbReference>
<comment type="similarity">
    <text evidence="4">Belongs to the glycosyltransferase 29 family.</text>
</comment>
<comment type="catalytic activity">
    <reaction evidence="17">
        <text>3-O-[alpha-Neu5Ac-(2-&gt;3)-beta-D-Gal-(1-&gt;3)-alpha-D-GalNAc]-L-Thr-[protein] + CMP-N-acetyl-beta-neuraminate = a 3-O-{alpha-Neu5Ac-(2-&gt;3)-beta-D-Gal-(1-&gt;3)-[alpha-Neu5Ac-(2-&gt;6)]-alpha-D-GalNAc}-L-threonyl-[protein] + CMP + H(+)</text>
        <dbReference type="Rhea" id="RHEA:65284"/>
        <dbReference type="Rhea" id="RHEA-COMP:16762"/>
        <dbReference type="Rhea" id="RHEA-COMP:16763"/>
        <dbReference type="ChEBI" id="CHEBI:15378"/>
        <dbReference type="ChEBI" id="CHEBI:57812"/>
        <dbReference type="ChEBI" id="CHEBI:60377"/>
        <dbReference type="ChEBI" id="CHEBI:156396"/>
        <dbReference type="ChEBI" id="CHEBI:156398"/>
    </reaction>
    <physiologicalReaction direction="left-to-right" evidence="17">
        <dbReference type="Rhea" id="RHEA:65285"/>
    </physiologicalReaction>
</comment>
<evidence type="ECO:0000256" key="4">
    <source>
        <dbReference type="ARBA" id="ARBA00006003"/>
    </source>
</evidence>
<gene>
    <name evidence="22" type="primary">ST6GALNAC3</name>
</gene>
<keyword evidence="15" id="KW-0325">Glycoprotein</keyword>
<dbReference type="Pfam" id="PF00777">
    <property type="entry name" value="Glyco_transf_29"/>
    <property type="match status" value="1"/>
</dbReference>
<evidence type="ECO:0000256" key="16">
    <source>
        <dbReference type="ARBA" id="ARBA00043744"/>
    </source>
</evidence>
<evidence type="ECO:0000256" key="3">
    <source>
        <dbReference type="ARBA" id="ARBA00004934"/>
    </source>
</evidence>
<keyword evidence="10 20" id="KW-1133">Transmembrane helix</keyword>
<keyword evidence="7 20" id="KW-0812">Transmembrane</keyword>
<evidence type="ECO:0000256" key="10">
    <source>
        <dbReference type="ARBA" id="ARBA00022989"/>
    </source>
</evidence>
<comment type="catalytic activity">
    <reaction evidence="18">
        <text>3-O-[alpha-Neu5Ac-(2-&gt;3)-beta-D-Gal-(1-&gt;3)-alpha-D-GalNAc]-L-Ser-[protein] + CMP-N-acetyl-beta-neuraminate = a 3-O-{alpha-Neu5Ac-(2-&gt;3)-beta-D-Gal-(1-&gt;3)-[alpha-Neu5Ac-(2-&gt;6)]-alpha-D-GalNAc}-L-seryl-[protein] + CMP + H(+)</text>
        <dbReference type="Rhea" id="RHEA:65280"/>
        <dbReference type="Rhea" id="RHEA-COMP:16760"/>
        <dbReference type="Rhea" id="RHEA-COMP:16761"/>
        <dbReference type="ChEBI" id="CHEBI:15378"/>
        <dbReference type="ChEBI" id="CHEBI:57812"/>
        <dbReference type="ChEBI" id="CHEBI:60377"/>
        <dbReference type="ChEBI" id="CHEBI:156395"/>
        <dbReference type="ChEBI" id="CHEBI:156397"/>
    </reaction>
    <physiologicalReaction direction="left-to-right" evidence="18">
        <dbReference type="Rhea" id="RHEA:65281"/>
    </physiologicalReaction>
</comment>
<protein>
    <recommendedName>
        <fullName evidence="19">alpha-N-acetylneuraminyl-2,3-beta-galactosyl-1,3-N-acetylgalactosaminide6-alpha-sialyltransferase</fullName>
        <ecNumber evidence="19">2.4.3.7</ecNumber>
    </recommendedName>
</protein>
<comment type="catalytic activity">
    <reaction evidence="16">
        <text>a ganglioside GM1b (d18:1(4E)) + CMP-N-acetyl-beta-neuraminate = a ganglioside GD1alpha (d18:1(4E)) + CMP + H(+)</text>
        <dbReference type="Rhea" id="RHEA:41968"/>
        <dbReference type="ChEBI" id="CHEBI:15378"/>
        <dbReference type="ChEBI" id="CHEBI:57812"/>
        <dbReference type="ChEBI" id="CHEBI:60377"/>
        <dbReference type="ChEBI" id="CHEBI:78568"/>
        <dbReference type="ChEBI" id="CHEBI:78569"/>
    </reaction>
    <physiologicalReaction direction="left-to-right" evidence="16">
        <dbReference type="Rhea" id="RHEA:41969"/>
    </physiologicalReaction>
</comment>
<dbReference type="GO" id="GO:0047290">
    <property type="term" value="F:alpha-N-acetylneuraminyl-2,3-beta-galactosyl-1,3-N-acetyl-galactosaminide 6-alpha-sialyltransferase activity"/>
    <property type="evidence" value="ECO:0007669"/>
    <property type="project" value="UniProtKB-EC"/>
</dbReference>
<keyword evidence="13 20" id="KW-0472">Membrane</keyword>
<keyword evidence="6" id="KW-0808">Transferase</keyword>
<evidence type="ECO:0000256" key="18">
    <source>
        <dbReference type="ARBA" id="ARBA00053014"/>
    </source>
</evidence>
<evidence type="ECO:0000313" key="21">
    <source>
        <dbReference type="Proteomes" id="UP000248481"/>
    </source>
</evidence>
<comment type="subcellular location">
    <subcellularLocation>
        <location evidence="1">Golgi apparatus membrane</location>
        <topology evidence="1">Single-pass type II membrane protein</topology>
    </subcellularLocation>
</comment>
<feature type="transmembrane region" description="Helical" evidence="20">
    <location>
        <begin position="146"/>
        <end position="164"/>
    </location>
</feature>
<sequence>MVYCFASRKSVVCTSRMGIAREQLECKLHETGMSVLSVVLYSKHVRQSLAPRSKYLLPGSPATCKLNKLHGAFVFASYFTVEYAHLYIYINKDDKSNIVFPGPTENKIKILKGKYVSTKAEWCLGTILRSFLDNTGASTAGHRKSMIAVSFIAVFLFLLVVRLVNEVNFPLLLNCFGQPGTKWIPFSYTYRRPLRTHYGYINVRTQEPLQLDCDLCAIVSNSGQMVGQKVGNEIDQSSCIWRMNNAPTKGYEEDVGRMTMIRVVSHTSVPLLLKNPDYFFKEANATIYVIWGPFRNMRKDGNGIVYNMLKKTVDIYPNAQIYVTTEQRMSYCDGVFKKETGKDRVQSGSYLSTGWFTFILAMDACYGIHVYGMINDTYCKTEGYRKVPYHYYEQGRDECDEYFLHEHAPYGGHRFITEKKVFAKWAKKHRIIFTHPNWTVS</sequence>
<dbReference type="FunFam" id="3.90.1480.20:FF:000008">
    <property type="entry name" value="ST6 N-acetylgalactosaminide alpha-2,6-sialyltransferase 3"/>
    <property type="match status" value="1"/>
</dbReference>
<evidence type="ECO:0000256" key="17">
    <source>
        <dbReference type="ARBA" id="ARBA00050681"/>
    </source>
</evidence>
<evidence type="ECO:0000256" key="12">
    <source>
        <dbReference type="ARBA" id="ARBA00023098"/>
    </source>
</evidence>
<dbReference type="GO" id="GO:0000139">
    <property type="term" value="C:Golgi membrane"/>
    <property type="evidence" value="ECO:0007669"/>
    <property type="project" value="UniProtKB-SubCell"/>
</dbReference>
<dbReference type="EC" id="2.4.3.7" evidence="19"/>